<organism evidence="1 2">
    <name type="scientific">Actinoplanes couchii</name>
    <dbReference type="NCBI Taxonomy" id="403638"/>
    <lineage>
        <taxon>Bacteria</taxon>
        <taxon>Bacillati</taxon>
        <taxon>Actinomycetota</taxon>
        <taxon>Actinomycetes</taxon>
        <taxon>Micromonosporales</taxon>
        <taxon>Micromonosporaceae</taxon>
        <taxon>Actinoplanes</taxon>
    </lineage>
</organism>
<accession>A0ABQ3XQM2</accession>
<proteinExistence type="predicted"/>
<keyword evidence="2" id="KW-1185">Reference proteome</keyword>
<comment type="caution">
    <text evidence="1">The sequence shown here is derived from an EMBL/GenBank/DDBJ whole genome shotgun (WGS) entry which is preliminary data.</text>
</comment>
<name>A0ABQ3XQM2_9ACTN</name>
<sequence length="77" mass="8134">MASWEATGPPVRCWVPPVSVVTPAPADRFCTMPPTMNTIAKSTETGSRIRTGAAVAFVDATATGALVFFTRGWHPVS</sequence>
<dbReference type="EMBL" id="BOMG01000114">
    <property type="protein sequence ID" value="GID60783.1"/>
    <property type="molecule type" value="Genomic_DNA"/>
</dbReference>
<evidence type="ECO:0000313" key="2">
    <source>
        <dbReference type="Proteomes" id="UP000612282"/>
    </source>
</evidence>
<dbReference type="Proteomes" id="UP000612282">
    <property type="component" value="Unassembled WGS sequence"/>
</dbReference>
<gene>
    <name evidence="1" type="ORF">Aco03nite_091870</name>
</gene>
<evidence type="ECO:0000313" key="1">
    <source>
        <dbReference type="EMBL" id="GID60783.1"/>
    </source>
</evidence>
<protein>
    <submittedName>
        <fullName evidence="1">Uncharacterized protein</fullName>
    </submittedName>
</protein>
<reference evidence="1 2" key="1">
    <citation type="submission" date="2021-01" db="EMBL/GenBank/DDBJ databases">
        <title>Whole genome shotgun sequence of Actinoplanes couchii NBRC 106145.</title>
        <authorList>
            <person name="Komaki H."/>
            <person name="Tamura T."/>
        </authorList>
    </citation>
    <scope>NUCLEOTIDE SEQUENCE [LARGE SCALE GENOMIC DNA]</scope>
    <source>
        <strain evidence="1 2">NBRC 106145</strain>
    </source>
</reference>